<dbReference type="SMART" id="SM00332">
    <property type="entry name" value="PP2Cc"/>
    <property type="match status" value="1"/>
</dbReference>
<dbReference type="SUPFAM" id="SSF81606">
    <property type="entry name" value="PP2C-like"/>
    <property type="match status" value="1"/>
</dbReference>
<sequence length="457" mass="49606">MTTYTVTAAATSDIGLRRRMNQDCALTSDGMFLVFDGMGGGVAGEEASAAARRACARLAMTSERSKADIIRALGDAHRRVTEIGREYGGVSGTTVTGLILARATDAEETVEIPMTGSGSRPSVAFNALGDSFETSGDNVWYVVNIGDSRTYHLNRIMPLAHNTESARNRRAAIGDFGPTQHGDPAQHGDGDDHDPQGNRNRTTTWNAGSLVRITRDHSRRQELIDSGTLTPELAELTVPRNLITQCIGSPTGIDPDFFRADLPGRFIICSDGLHGEVDDDEIAAIAATSGTPRQTVDRLVDAALSHGGRDNVTVIVVDVIANHDDEDEEAENTKPDVDFRRRRFASNSRTDGKQNPAGDHDHTTGARVNDNRAGRRSAGDQDSLWGFIRIPRGEDLDTLDDDTLDTLRSVHRPANPDHTTNPDHTDPAPTTDHDHENHNHPDNHSDTDSDHHTKEAK</sequence>
<proteinExistence type="predicted"/>
<dbReference type="PROSITE" id="PS51746">
    <property type="entry name" value="PPM_2"/>
    <property type="match status" value="1"/>
</dbReference>
<dbReference type="OrthoDB" id="9801841at2"/>
<evidence type="ECO:0000313" key="4">
    <source>
        <dbReference type="Proteomes" id="UP000235050"/>
    </source>
</evidence>
<feature type="region of interest" description="Disordered" evidence="1">
    <location>
        <begin position="326"/>
        <end position="379"/>
    </location>
</feature>
<dbReference type="SMART" id="SM00331">
    <property type="entry name" value="PP2C_SIG"/>
    <property type="match status" value="1"/>
</dbReference>
<dbReference type="InterPro" id="IPR036457">
    <property type="entry name" value="PPM-type-like_dom_sf"/>
</dbReference>
<feature type="region of interest" description="Disordered" evidence="1">
    <location>
        <begin position="407"/>
        <end position="457"/>
    </location>
</feature>
<name>A0A2N5JCX2_9BIFI</name>
<accession>A0A2N5JCX2</accession>
<feature type="compositionally biased region" description="Basic and acidic residues" evidence="1">
    <location>
        <begin position="184"/>
        <end position="196"/>
    </location>
</feature>
<evidence type="ECO:0000313" key="3">
    <source>
        <dbReference type="EMBL" id="PLS32064.1"/>
    </source>
</evidence>
<protein>
    <submittedName>
        <fullName evidence="3">Protein phosphatase</fullName>
    </submittedName>
</protein>
<dbReference type="Gene3D" id="3.60.40.10">
    <property type="entry name" value="PPM-type phosphatase domain"/>
    <property type="match status" value="1"/>
</dbReference>
<dbReference type="EMBL" id="NMWU01000002">
    <property type="protein sequence ID" value="PLS32064.1"/>
    <property type="molecule type" value="Genomic_DNA"/>
</dbReference>
<dbReference type="Proteomes" id="UP000235050">
    <property type="component" value="Unassembled WGS sequence"/>
</dbReference>
<reference evidence="3 4" key="1">
    <citation type="submission" date="2017-07" db="EMBL/GenBank/DDBJ databases">
        <title>Bifidobacterium novel species.</title>
        <authorList>
            <person name="Lugli G.A."/>
            <person name="Milani C."/>
            <person name="Duranti S."/>
            <person name="Mangifesta M."/>
        </authorList>
    </citation>
    <scope>NUCLEOTIDE SEQUENCE [LARGE SCALE GENOMIC DNA]</scope>
    <source>
        <strain evidence="4">Uis1B</strain>
    </source>
</reference>
<dbReference type="AlphaFoldDB" id="A0A2N5JCX2"/>
<dbReference type="RefSeq" id="WP_133124781.1">
    <property type="nucleotide sequence ID" value="NZ_NMWU01000002.1"/>
</dbReference>
<gene>
    <name evidence="3" type="ORF">Uis1B_0157</name>
</gene>
<evidence type="ECO:0000256" key="1">
    <source>
        <dbReference type="SAM" id="MobiDB-lite"/>
    </source>
</evidence>
<organism evidence="3 4">
    <name type="scientific">Bifidobacterium margollesii</name>
    <dbReference type="NCBI Taxonomy" id="2020964"/>
    <lineage>
        <taxon>Bacteria</taxon>
        <taxon>Bacillati</taxon>
        <taxon>Actinomycetota</taxon>
        <taxon>Actinomycetes</taxon>
        <taxon>Bifidobacteriales</taxon>
        <taxon>Bifidobacteriaceae</taxon>
        <taxon>Bifidobacterium</taxon>
    </lineage>
</organism>
<evidence type="ECO:0000259" key="2">
    <source>
        <dbReference type="PROSITE" id="PS51746"/>
    </source>
</evidence>
<feature type="region of interest" description="Disordered" evidence="1">
    <location>
        <begin position="173"/>
        <end position="205"/>
    </location>
</feature>
<comment type="caution">
    <text evidence="3">The sequence shown here is derived from an EMBL/GenBank/DDBJ whole genome shotgun (WGS) entry which is preliminary data.</text>
</comment>
<feature type="compositionally biased region" description="Basic and acidic residues" evidence="1">
    <location>
        <begin position="358"/>
        <end position="379"/>
    </location>
</feature>
<keyword evidence="4" id="KW-1185">Reference proteome</keyword>
<feature type="domain" description="PPM-type phosphatase" evidence="2">
    <location>
        <begin position="7"/>
        <end position="319"/>
    </location>
</feature>
<dbReference type="InterPro" id="IPR001932">
    <property type="entry name" value="PPM-type_phosphatase-like_dom"/>
</dbReference>
<feature type="compositionally biased region" description="Basic and acidic residues" evidence="1">
    <location>
        <begin position="420"/>
        <end position="457"/>
    </location>
</feature>